<name>A0ABZ1L8S7_9ACTN</name>
<organism evidence="2 3">
    <name type="scientific">Streptomyces zaomyceticus</name>
    <dbReference type="NCBI Taxonomy" id="68286"/>
    <lineage>
        <taxon>Bacteria</taxon>
        <taxon>Bacillati</taxon>
        <taxon>Actinomycetota</taxon>
        <taxon>Actinomycetes</taxon>
        <taxon>Kitasatosporales</taxon>
        <taxon>Streptomycetaceae</taxon>
        <taxon>Streptomyces</taxon>
    </lineage>
</organism>
<gene>
    <name evidence="2" type="ORF">OG814_05880</name>
</gene>
<evidence type="ECO:0000313" key="2">
    <source>
        <dbReference type="EMBL" id="WTR68828.1"/>
    </source>
</evidence>
<evidence type="ECO:0000256" key="1">
    <source>
        <dbReference type="SAM" id="MobiDB-lite"/>
    </source>
</evidence>
<feature type="region of interest" description="Disordered" evidence="1">
    <location>
        <begin position="1"/>
        <end position="29"/>
    </location>
</feature>
<sequence>MNAAGWLRPSAGRGRARTAPAGPDTAGGGWNADLAKAVAEREVPLGLTHNRASVSVSGPNGDYWLDPGCTHVLAQVKADLRAQLEYAREQEIAAGVRADVFVASLTTTHVADRPTGADVVLDRLTDRREVRAGASASRE</sequence>
<dbReference type="RefSeq" id="WP_398167416.1">
    <property type="nucleotide sequence ID" value="NZ_CP108188.1"/>
</dbReference>
<dbReference type="EMBL" id="CP108188">
    <property type="protein sequence ID" value="WTR68828.1"/>
    <property type="molecule type" value="Genomic_DNA"/>
</dbReference>
<dbReference type="Proteomes" id="UP001622594">
    <property type="component" value="Chromosome"/>
</dbReference>
<accession>A0ABZ1L8S7</accession>
<protein>
    <submittedName>
        <fullName evidence="2">Uncharacterized protein</fullName>
    </submittedName>
</protein>
<feature type="compositionally biased region" description="Low complexity" evidence="1">
    <location>
        <begin position="8"/>
        <end position="24"/>
    </location>
</feature>
<proteinExistence type="predicted"/>
<keyword evidence="3" id="KW-1185">Reference proteome</keyword>
<evidence type="ECO:0000313" key="3">
    <source>
        <dbReference type="Proteomes" id="UP001622594"/>
    </source>
</evidence>
<reference evidence="2 3" key="1">
    <citation type="submission" date="2022-10" db="EMBL/GenBank/DDBJ databases">
        <title>The complete genomes of actinobacterial strains from the NBC collection.</title>
        <authorList>
            <person name="Joergensen T.S."/>
            <person name="Alvarez Arevalo M."/>
            <person name="Sterndorff E.B."/>
            <person name="Faurdal D."/>
            <person name="Vuksanovic O."/>
            <person name="Mourched A.-S."/>
            <person name="Charusanti P."/>
            <person name="Shaw S."/>
            <person name="Blin K."/>
            <person name="Weber T."/>
        </authorList>
    </citation>
    <scope>NUCLEOTIDE SEQUENCE [LARGE SCALE GENOMIC DNA]</scope>
    <source>
        <strain evidence="2 3">NBC_00123</strain>
    </source>
</reference>